<evidence type="ECO:0000259" key="8">
    <source>
        <dbReference type="Pfam" id="PF06808"/>
    </source>
</evidence>
<evidence type="ECO:0000313" key="9">
    <source>
        <dbReference type="EMBL" id="GGE79086.1"/>
    </source>
</evidence>
<feature type="transmembrane region" description="Helical" evidence="7">
    <location>
        <begin position="137"/>
        <end position="164"/>
    </location>
</feature>
<name>A0A917ES67_9MICC</name>
<feature type="transmembrane region" description="Helical" evidence="7">
    <location>
        <begin position="7"/>
        <end position="35"/>
    </location>
</feature>
<reference evidence="9" key="1">
    <citation type="journal article" date="2014" name="Int. J. Syst. Evol. Microbiol.">
        <title>Complete genome sequence of Corynebacterium casei LMG S-19264T (=DSM 44701T), isolated from a smear-ripened cheese.</title>
        <authorList>
            <consortium name="US DOE Joint Genome Institute (JGI-PGF)"/>
            <person name="Walter F."/>
            <person name="Albersmeier A."/>
            <person name="Kalinowski J."/>
            <person name="Ruckert C."/>
        </authorList>
    </citation>
    <scope>NUCLEOTIDE SEQUENCE</scope>
    <source>
        <strain evidence="9">CGMCC 1.15388</strain>
    </source>
</reference>
<dbReference type="RefSeq" id="WP_188687017.1">
    <property type="nucleotide sequence ID" value="NZ_BMIS01000024.1"/>
</dbReference>
<evidence type="ECO:0000256" key="2">
    <source>
        <dbReference type="ARBA" id="ARBA00022475"/>
    </source>
</evidence>
<comment type="caution">
    <text evidence="9">The sequence shown here is derived from an EMBL/GenBank/DDBJ whole genome shotgun (WGS) entry which is preliminary data.</text>
</comment>
<keyword evidence="4 7" id="KW-0812">Transmembrane</keyword>
<gene>
    <name evidence="9" type="ORF">GCM10011401_27990</name>
</gene>
<evidence type="ECO:0000256" key="5">
    <source>
        <dbReference type="ARBA" id="ARBA00022989"/>
    </source>
</evidence>
<dbReference type="AlphaFoldDB" id="A0A917ES67"/>
<dbReference type="GO" id="GO:0005886">
    <property type="term" value="C:plasma membrane"/>
    <property type="evidence" value="ECO:0007669"/>
    <property type="project" value="UniProtKB-SubCell"/>
</dbReference>
<keyword evidence="10" id="KW-1185">Reference proteome</keyword>
<dbReference type="Proteomes" id="UP000633136">
    <property type="component" value="Unassembled WGS sequence"/>
</dbReference>
<organism evidence="9 10">
    <name type="scientific">Nesterenkonia cremea</name>
    <dbReference type="NCBI Taxonomy" id="1882340"/>
    <lineage>
        <taxon>Bacteria</taxon>
        <taxon>Bacillati</taxon>
        <taxon>Actinomycetota</taxon>
        <taxon>Actinomycetes</taxon>
        <taxon>Micrococcales</taxon>
        <taxon>Micrococcaceae</taxon>
        <taxon>Nesterenkonia</taxon>
    </lineage>
</organism>
<feature type="transmembrane region" description="Helical" evidence="7">
    <location>
        <begin position="355"/>
        <end position="379"/>
    </location>
</feature>
<keyword evidence="2" id="KW-1003">Cell membrane</keyword>
<dbReference type="GO" id="GO:0022857">
    <property type="term" value="F:transmembrane transporter activity"/>
    <property type="evidence" value="ECO:0007669"/>
    <property type="project" value="TreeGrafter"/>
</dbReference>
<dbReference type="PANTHER" id="PTHR33362:SF2">
    <property type="entry name" value="TRAP TRANSPORTER LARGE PERMEASE PROTEIN"/>
    <property type="match status" value="1"/>
</dbReference>
<dbReference type="NCBIfam" id="TIGR00786">
    <property type="entry name" value="dctM"/>
    <property type="match status" value="1"/>
</dbReference>
<feature type="transmembrane region" description="Helical" evidence="7">
    <location>
        <begin position="315"/>
        <end position="343"/>
    </location>
</feature>
<evidence type="ECO:0000256" key="6">
    <source>
        <dbReference type="ARBA" id="ARBA00023136"/>
    </source>
</evidence>
<dbReference type="InterPro" id="IPR010656">
    <property type="entry name" value="DctM"/>
</dbReference>
<dbReference type="PIRSF" id="PIRSF006066">
    <property type="entry name" value="HI0050"/>
    <property type="match status" value="1"/>
</dbReference>
<feature type="transmembrane region" description="Helical" evidence="7">
    <location>
        <begin position="176"/>
        <end position="197"/>
    </location>
</feature>
<feature type="transmembrane region" description="Helical" evidence="7">
    <location>
        <begin position="218"/>
        <end position="236"/>
    </location>
</feature>
<evidence type="ECO:0000256" key="4">
    <source>
        <dbReference type="ARBA" id="ARBA00022692"/>
    </source>
</evidence>
<feature type="transmembrane region" description="Helical" evidence="7">
    <location>
        <begin position="55"/>
        <end position="73"/>
    </location>
</feature>
<dbReference type="InterPro" id="IPR004681">
    <property type="entry name" value="TRAP_DctM"/>
</dbReference>
<proteinExistence type="predicted"/>
<protein>
    <submittedName>
        <fullName evidence="9">Membrane protein</fullName>
    </submittedName>
</protein>
<evidence type="ECO:0000256" key="1">
    <source>
        <dbReference type="ARBA" id="ARBA00004429"/>
    </source>
</evidence>
<feature type="transmembrane region" description="Helical" evidence="7">
    <location>
        <begin position="278"/>
        <end position="295"/>
    </location>
</feature>
<dbReference type="EMBL" id="BMIS01000024">
    <property type="protein sequence ID" value="GGE79086.1"/>
    <property type="molecule type" value="Genomic_DNA"/>
</dbReference>
<dbReference type="PANTHER" id="PTHR33362">
    <property type="entry name" value="SIALIC ACID TRAP TRANSPORTER PERMEASE PROTEIN SIAT-RELATED"/>
    <property type="match status" value="1"/>
</dbReference>
<evidence type="ECO:0000256" key="7">
    <source>
        <dbReference type="SAM" id="Phobius"/>
    </source>
</evidence>
<feature type="transmembrane region" description="Helical" evidence="7">
    <location>
        <begin position="399"/>
        <end position="421"/>
    </location>
</feature>
<reference evidence="9" key="2">
    <citation type="submission" date="2020-09" db="EMBL/GenBank/DDBJ databases">
        <authorList>
            <person name="Sun Q."/>
            <person name="Zhou Y."/>
        </authorList>
    </citation>
    <scope>NUCLEOTIDE SEQUENCE</scope>
    <source>
        <strain evidence="9">CGMCC 1.15388</strain>
    </source>
</reference>
<accession>A0A917ES67</accession>
<keyword evidence="3" id="KW-0997">Cell inner membrane</keyword>
<dbReference type="Pfam" id="PF06808">
    <property type="entry name" value="DctM"/>
    <property type="match status" value="1"/>
</dbReference>
<comment type="subcellular location">
    <subcellularLocation>
        <location evidence="1">Cell inner membrane</location>
        <topology evidence="1">Multi-pass membrane protein</topology>
    </subcellularLocation>
</comment>
<feature type="transmembrane region" description="Helical" evidence="7">
    <location>
        <begin position="242"/>
        <end position="258"/>
    </location>
</feature>
<keyword evidence="5 7" id="KW-1133">Transmembrane helix</keyword>
<sequence length="422" mass="43605">MTTGILLLVTLFLIILLGVPVAYAFIAVGLLFILLTLDVPAFSLVTQSTTAGADSVPMTAIPLFLLAGSLMNAGGITRRLIDFAGIFFGRLPGGLGVVNVGTNVMFAGLSGSAIAGASAIGKAMIPEMEERGYPRRFGAALTSSASIVGGVIPPAIPLVVYAIAANEDIRVLLTAGLLPGLLIAALFAVTVLVLAAVQGLPRQARPSMRAALLAARDSIPALLMPVIILGGIMSGLFTATEAAAIAAIYALLVSTLYYRELNWRKIPAVISEAARSSAVILFIIAAAAVLGQIFVRTGLPAAVSENLEGLTPIVFLLLVNVILLLVGTFMEANAAIIIFTPLLLPTATALGVDPVHFGVVIVVNLMIGLITPPIGMSLFVTSDIAKVSILEVAKANLPFLGIALAALSVITFLPELSLWLVQ</sequence>
<evidence type="ECO:0000256" key="3">
    <source>
        <dbReference type="ARBA" id="ARBA00022519"/>
    </source>
</evidence>
<keyword evidence="6 7" id="KW-0472">Membrane</keyword>
<evidence type="ECO:0000313" key="10">
    <source>
        <dbReference type="Proteomes" id="UP000633136"/>
    </source>
</evidence>
<feature type="domain" description="TRAP C4-dicarboxylate transport system permease DctM subunit" evidence="8">
    <location>
        <begin position="8"/>
        <end position="416"/>
    </location>
</feature>